<accession>A0A9P4XX59</accession>
<protein>
    <submittedName>
        <fullName evidence="1">Uncharacterized protein</fullName>
    </submittedName>
</protein>
<evidence type="ECO:0000313" key="2">
    <source>
        <dbReference type="Proteomes" id="UP000803844"/>
    </source>
</evidence>
<dbReference type="EMBL" id="MU032350">
    <property type="protein sequence ID" value="KAF3762924.1"/>
    <property type="molecule type" value="Genomic_DNA"/>
</dbReference>
<dbReference type="AlphaFoldDB" id="A0A9P4XX59"/>
<proteinExistence type="predicted"/>
<dbReference type="Proteomes" id="UP000803844">
    <property type="component" value="Unassembled WGS sequence"/>
</dbReference>
<gene>
    <name evidence="1" type="ORF">M406DRAFT_103315</name>
</gene>
<reference evidence="1" key="1">
    <citation type="journal article" date="2020" name="Phytopathology">
        <title>Genome sequence of the chestnut blight fungus Cryphonectria parasitica EP155: A fundamental resource for an archetypical invasive plant pathogen.</title>
        <authorList>
            <person name="Crouch J.A."/>
            <person name="Dawe A."/>
            <person name="Aerts A."/>
            <person name="Barry K."/>
            <person name="Churchill A.C.L."/>
            <person name="Grimwood J."/>
            <person name="Hillman B."/>
            <person name="Milgroom M.G."/>
            <person name="Pangilinan J."/>
            <person name="Smith M."/>
            <person name="Salamov A."/>
            <person name="Schmutz J."/>
            <person name="Yadav J."/>
            <person name="Grigoriev I.V."/>
            <person name="Nuss D."/>
        </authorList>
    </citation>
    <scope>NUCLEOTIDE SEQUENCE</scope>
    <source>
        <strain evidence="1">EP155</strain>
    </source>
</reference>
<evidence type="ECO:0000313" key="1">
    <source>
        <dbReference type="EMBL" id="KAF3762924.1"/>
    </source>
</evidence>
<keyword evidence="2" id="KW-1185">Reference proteome</keyword>
<organism evidence="1 2">
    <name type="scientific">Cryphonectria parasitica (strain ATCC 38755 / EP155)</name>
    <dbReference type="NCBI Taxonomy" id="660469"/>
    <lineage>
        <taxon>Eukaryota</taxon>
        <taxon>Fungi</taxon>
        <taxon>Dikarya</taxon>
        <taxon>Ascomycota</taxon>
        <taxon>Pezizomycotina</taxon>
        <taxon>Sordariomycetes</taxon>
        <taxon>Sordariomycetidae</taxon>
        <taxon>Diaporthales</taxon>
        <taxon>Cryphonectriaceae</taxon>
        <taxon>Cryphonectria-Endothia species complex</taxon>
        <taxon>Cryphonectria</taxon>
    </lineage>
</organism>
<dbReference type="RefSeq" id="XP_040773903.1">
    <property type="nucleotide sequence ID" value="XM_040915059.1"/>
</dbReference>
<name>A0A9P4XX59_CRYP1</name>
<comment type="caution">
    <text evidence="1">The sequence shown here is derived from an EMBL/GenBank/DDBJ whole genome shotgun (WGS) entry which is preliminary data.</text>
</comment>
<dbReference type="GeneID" id="63832188"/>
<sequence length="82" mass="9069">MGLRSCDSWFKGLQNPASPTLIPSFAALTKQRARTSTLLGGKVGSFGFGPGIDSLVPFSLLRRVVDDDGRLFFYFSYCWSQE</sequence>